<accession>A0A4R6RT70</accession>
<dbReference type="Gene3D" id="3.40.430.10">
    <property type="entry name" value="Dihydrofolate Reductase, subunit A"/>
    <property type="match status" value="1"/>
</dbReference>
<dbReference type="InterPro" id="IPR050765">
    <property type="entry name" value="Riboflavin_Biosynth_HTPR"/>
</dbReference>
<dbReference type="Proteomes" id="UP000295444">
    <property type="component" value="Unassembled WGS sequence"/>
</dbReference>
<sequence length="180" mass="19506">MRQLIVTENASADGIVSPMDGWFDPLAADDDLLAVTKAHREAADALVLGRVTYEEFAGFWPHQDDDPTGVAAYLDAVAKYVVSSSLRSADWQNSTILREVGEIEALKQGEGGDIVVTGSVELVRAVQRAGLVDRYRIFVYPAAQGHGRQLFAEPARLELAEARTFRSGVVLLEYISAVAG</sequence>
<dbReference type="RefSeq" id="WP_133854220.1">
    <property type="nucleotide sequence ID" value="NZ_SNXZ01000011.1"/>
</dbReference>
<organism evidence="2 3">
    <name type="scientific">Labedaea rhizosphaerae</name>
    <dbReference type="NCBI Taxonomy" id="598644"/>
    <lineage>
        <taxon>Bacteria</taxon>
        <taxon>Bacillati</taxon>
        <taxon>Actinomycetota</taxon>
        <taxon>Actinomycetes</taxon>
        <taxon>Pseudonocardiales</taxon>
        <taxon>Pseudonocardiaceae</taxon>
        <taxon>Labedaea</taxon>
    </lineage>
</organism>
<protein>
    <submittedName>
        <fullName evidence="2">Dihydrofolate reductase</fullName>
    </submittedName>
</protein>
<dbReference type="PANTHER" id="PTHR38011:SF11">
    <property type="entry name" value="2,5-DIAMINO-6-RIBOSYLAMINO-4(3H)-PYRIMIDINONE 5'-PHOSPHATE REDUCTASE"/>
    <property type="match status" value="1"/>
</dbReference>
<dbReference type="OrthoDB" id="3471694at2"/>
<dbReference type="GO" id="GO:0009231">
    <property type="term" value="P:riboflavin biosynthetic process"/>
    <property type="evidence" value="ECO:0007669"/>
    <property type="project" value="InterPro"/>
</dbReference>
<dbReference type="Pfam" id="PF01872">
    <property type="entry name" value="RibD_C"/>
    <property type="match status" value="1"/>
</dbReference>
<dbReference type="SUPFAM" id="SSF53597">
    <property type="entry name" value="Dihydrofolate reductase-like"/>
    <property type="match status" value="1"/>
</dbReference>
<dbReference type="GO" id="GO:0008703">
    <property type="term" value="F:5-amino-6-(5-phosphoribosylamino)uracil reductase activity"/>
    <property type="evidence" value="ECO:0007669"/>
    <property type="project" value="InterPro"/>
</dbReference>
<dbReference type="AlphaFoldDB" id="A0A4R6RT70"/>
<gene>
    <name evidence="2" type="ORF">EV186_11170</name>
</gene>
<dbReference type="InterPro" id="IPR002734">
    <property type="entry name" value="RibDG_C"/>
</dbReference>
<feature type="domain" description="Bacterial bifunctional deaminase-reductase C-terminal" evidence="1">
    <location>
        <begin position="3"/>
        <end position="171"/>
    </location>
</feature>
<evidence type="ECO:0000313" key="3">
    <source>
        <dbReference type="Proteomes" id="UP000295444"/>
    </source>
</evidence>
<name>A0A4R6RT70_LABRH</name>
<evidence type="ECO:0000313" key="2">
    <source>
        <dbReference type="EMBL" id="TDP89944.1"/>
    </source>
</evidence>
<keyword evidence="3" id="KW-1185">Reference proteome</keyword>
<comment type="caution">
    <text evidence="2">The sequence shown here is derived from an EMBL/GenBank/DDBJ whole genome shotgun (WGS) entry which is preliminary data.</text>
</comment>
<reference evidence="2 3" key="1">
    <citation type="submission" date="2019-03" db="EMBL/GenBank/DDBJ databases">
        <title>Genomic Encyclopedia of Type Strains, Phase IV (KMG-IV): sequencing the most valuable type-strain genomes for metagenomic binning, comparative biology and taxonomic classification.</title>
        <authorList>
            <person name="Goeker M."/>
        </authorList>
    </citation>
    <scope>NUCLEOTIDE SEQUENCE [LARGE SCALE GENOMIC DNA]</scope>
    <source>
        <strain evidence="2 3">DSM 45361</strain>
    </source>
</reference>
<proteinExistence type="predicted"/>
<evidence type="ECO:0000259" key="1">
    <source>
        <dbReference type="Pfam" id="PF01872"/>
    </source>
</evidence>
<dbReference type="EMBL" id="SNXZ01000011">
    <property type="protein sequence ID" value="TDP89944.1"/>
    <property type="molecule type" value="Genomic_DNA"/>
</dbReference>
<dbReference type="InterPro" id="IPR024072">
    <property type="entry name" value="DHFR-like_dom_sf"/>
</dbReference>
<dbReference type="PANTHER" id="PTHR38011">
    <property type="entry name" value="DIHYDROFOLATE REDUCTASE FAMILY PROTEIN (AFU_ORTHOLOGUE AFUA_8G06820)"/>
    <property type="match status" value="1"/>
</dbReference>